<dbReference type="Pfam" id="PF18932">
    <property type="entry name" value="DUF5681"/>
    <property type="match status" value="1"/>
</dbReference>
<dbReference type="Proteomes" id="UP001556098">
    <property type="component" value="Unassembled WGS sequence"/>
</dbReference>
<protein>
    <submittedName>
        <fullName evidence="3">DUF5681 domain-containing protein</fullName>
    </submittedName>
</protein>
<evidence type="ECO:0000256" key="1">
    <source>
        <dbReference type="SAM" id="MobiDB-lite"/>
    </source>
</evidence>
<evidence type="ECO:0000313" key="3">
    <source>
        <dbReference type="EMBL" id="MEW9921835.1"/>
    </source>
</evidence>
<feature type="region of interest" description="Disordered" evidence="1">
    <location>
        <begin position="1"/>
        <end position="39"/>
    </location>
</feature>
<proteinExistence type="predicted"/>
<accession>A0ABV3RS71</accession>
<gene>
    <name evidence="3" type="ORF">AB2B41_19685</name>
</gene>
<sequence length="142" mass="15526">MSKKEYEVGYGKPPEAGRFQKGKSGNPKGRPKGTRNLSTDIRKVLAAKVSITENGKPRKVSTQFATLMRLREKALKGDPRAMERLLELARTIGAEDEARAAEQGLIRGESDIVARFVEAKLKVALENSDDKGDENGAAIQTD</sequence>
<comment type="caution">
    <text evidence="3">The sequence shown here is derived from an EMBL/GenBank/DDBJ whole genome shotgun (WGS) entry which is preliminary data.</text>
</comment>
<evidence type="ECO:0000313" key="4">
    <source>
        <dbReference type="Proteomes" id="UP001556098"/>
    </source>
</evidence>
<reference evidence="3 4" key="1">
    <citation type="submission" date="2024-07" db="EMBL/GenBank/DDBJ databases">
        <title>Marimonas sp.nov., isolated from tidal-flat sediment.</title>
        <authorList>
            <person name="Jayan J.N."/>
            <person name="Lee S.S."/>
        </authorList>
    </citation>
    <scope>NUCLEOTIDE SEQUENCE [LARGE SCALE GENOMIC DNA]</scope>
    <source>
        <strain evidence="3 4">MJW-29</strain>
    </source>
</reference>
<name>A0ABV3RS71_9RHOB</name>
<organism evidence="3 4">
    <name type="scientific">Sulfitobacter sediminis</name>
    <dbReference type="NCBI Taxonomy" id="3234186"/>
    <lineage>
        <taxon>Bacteria</taxon>
        <taxon>Pseudomonadati</taxon>
        <taxon>Pseudomonadota</taxon>
        <taxon>Alphaproteobacteria</taxon>
        <taxon>Rhodobacterales</taxon>
        <taxon>Roseobacteraceae</taxon>
        <taxon>Sulfitobacter</taxon>
    </lineage>
</organism>
<dbReference type="InterPro" id="IPR043736">
    <property type="entry name" value="DUF5681"/>
</dbReference>
<evidence type="ECO:0000259" key="2">
    <source>
        <dbReference type="Pfam" id="PF18932"/>
    </source>
</evidence>
<feature type="domain" description="DUF5681" evidence="2">
    <location>
        <begin position="16"/>
        <end position="90"/>
    </location>
</feature>
<keyword evidence="4" id="KW-1185">Reference proteome</keyword>
<dbReference type="EMBL" id="JBFNXX010000022">
    <property type="protein sequence ID" value="MEW9921835.1"/>
    <property type="molecule type" value="Genomic_DNA"/>
</dbReference>
<dbReference type="RefSeq" id="WP_367879535.1">
    <property type="nucleotide sequence ID" value="NZ_JBFNXX010000022.1"/>
</dbReference>